<dbReference type="PANTHER" id="PTHR43581">
    <property type="entry name" value="ATP/GTP PHOSPHATASE"/>
    <property type="match status" value="1"/>
</dbReference>
<evidence type="ECO:0000259" key="2">
    <source>
        <dbReference type="Pfam" id="PF13175"/>
    </source>
</evidence>
<dbReference type="Pfam" id="PF13175">
    <property type="entry name" value="AAA_15"/>
    <property type="match status" value="1"/>
</dbReference>
<feature type="domain" description="Endonuclease GajA/Old nuclease/RecF-like AAA" evidence="2">
    <location>
        <begin position="1"/>
        <end position="449"/>
    </location>
</feature>
<evidence type="ECO:0000313" key="5">
    <source>
        <dbReference type="Proteomes" id="UP000217726"/>
    </source>
</evidence>
<dbReference type="SUPFAM" id="SSF52540">
    <property type="entry name" value="P-loop containing nucleoside triphosphate hydrolases"/>
    <property type="match status" value="1"/>
</dbReference>
<accession>A0A285F475</accession>
<keyword evidence="5" id="KW-1185">Reference proteome</keyword>
<name>A0A285F475_9EURY</name>
<evidence type="ECO:0000313" key="3">
    <source>
        <dbReference type="EMBL" id="SNY06088.1"/>
    </source>
</evidence>
<dbReference type="InterPro" id="IPR027417">
    <property type="entry name" value="P-loop_NTPase"/>
</dbReference>
<dbReference type="InterPro" id="IPR051396">
    <property type="entry name" value="Bact_Antivir_Def_Nuclease"/>
</dbReference>
<reference evidence="3" key="2">
    <citation type="submission" date="2017-09" db="EMBL/GenBank/DDBJ databases">
        <authorList>
            <person name="Ehlers B."/>
            <person name="Leendertz F.H."/>
        </authorList>
    </citation>
    <scope>NUCLEOTIDE SEQUENCE [LARGE SCALE GENOMIC DNA]</scope>
    <source>
        <strain evidence="3">WG-1MB</strain>
    </source>
</reference>
<dbReference type="EMBL" id="OBDR01000003">
    <property type="protein sequence ID" value="SNY06088.1"/>
    <property type="molecule type" value="Genomic_DNA"/>
</dbReference>
<dbReference type="InterPro" id="IPR041685">
    <property type="entry name" value="AAA_GajA/Old/RecF-like"/>
</dbReference>
<dbReference type="Proteomes" id="UP000217726">
    <property type="component" value="Unassembled WGS sequence"/>
</dbReference>
<dbReference type="AlphaFoldDB" id="A0A285F475"/>
<dbReference type="PANTHER" id="PTHR43581:SF2">
    <property type="entry name" value="EXCINUCLEASE ATPASE SUBUNIT"/>
    <property type="match status" value="1"/>
</dbReference>
<proteinExistence type="predicted"/>
<evidence type="ECO:0000313" key="6">
    <source>
        <dbReference type="Proteomes" id="UP000295404"/>
    </source>
</evidence>
<feature type="domain" description="DUF3696" evidence="1">
    <location>
        <begin position="466"/>
        <end position="507"/>
    </location>
</feature>
<dbReference type="Gene3D" id="3.40.50.300">
    <property type="entry name" value="P-loop containing nucleotide triphosphate hydrolases"/>
    <property type="match status" value="1"/>
</dbReference>
<dbReference type="Proteomes" id="UP000295404">
    <property type="component" value="Unassembled WGS sequence"/>
</dbReference>
<sequence>MIKNIHLENFKGLQNSQKIDLKPLTVLCGTNSSGKSTIIQSLLLLKQTFENQSRYGKIVLNGQYVHMGSFKNIVYNQNKKNEVKISFEIEPLNNSITKRYKKNLQHRFLRAFRFINNKGEDVKKSLMVSYGLKLDDKTNRREPIINNFYFCTQNSSKNESSIGTSIHINHKKNNEYELKWKKTRPQPFANIDLKTSSFEHIDKYFCPNCNRNHRINSDVGSKHFVKYIYYENFHANGHPEYTNLIPEVKIEEGQNLQHLNRPLYSLRHIMEIEFGDFVYIGPLRKEPSRRYIYEEEYLNIGNKGENAPFILALEGKRKIDPYYYFDEQREEWELIENDNLEKAVNRWLKYMDISDSYNLESKEEIIRLYIQSGQYGDSKITLADVGFGVSQILPILVEGLRIKPRQTLILEQPEIHLHPKLQMKLADFFISMILSKKRIIVETHSDHLINRIVRRIIEYEDESINSNTNILFFDSINGHTQTRSVDIDEKRGIVDWPQGFFDQSAEEKRVIVQKAIEKRLR</sequence>
<dbReference type="InterPro" id="IPR022532">
    <property type="entry name" value="DUF3696"/>
</dbReference>
<evidence type="ECO:0000313" key="4">
    <source>
        <dbReference type="EMBL" id="TCL12367.1"/>
    </source>
</evidence>
<dbReference type="Pfam" id="PF12476">
    <property type="entry name" value="DUF3696"/>
    <property type="match status" value="1"/>
</dbReference>
<dbReference type="EMBL" id="SMMS01000001">
    <property type="protein sequence ID" value="TCL12367.1"/>
    <property type="molecule type" value="Genomic_DNA"/>
</dbReference>
<evidence type="ECO:0000259" key="1">
    <source>
        <dbReference type="Pfam" id="PF12476"/>
    </source>
</evidence>
<protein>
    <submittedName>
        <fullName evidence="3">Predicted ATPase</fullName>
    </submittedName>
    <submittedName>
        <fullName evidence="4">Putative ATPase</fullName>
    </submittedName>
</protein>
<dbReference type="OrthoDB" id="25344at2157"/>
<dbReference type="RefSeq" id="WP_096711955.1">
    <property type="nucleotide sequence ID" value="NZ_OBDR01000003.1"/>
</dbReference>
<reference evidence="5" key="1">
    <citation type="submission" date="2017-09" db="EMBL/GenBank/DDBJ databases">
        <authorList>
            <person name="Varghese N."/>
            <person name="Submissions S."/>
        </authorList>
    </citation>
    <scope>NUCLEOTIDE SEQUENCE [LARGE SCALE GENOMIC DNA]</scope>
    <source>
        <strain evidence="5">WG-1MB</strain>
    </source>
</reference>
<reference evidence="4 6" key="3">
    <citation type="submission" date="2019-03" db="EMBL/GenBank/DDBJ databases">
        <title>Subsurface microbial communities from deep shales in Ohio and West Virginia, USA.</title>
        <authorList>
            <person name="Wrighton K."/>
        </authorList>
    </citation>
    <scope>NUCLEOTIDE SEQUENCE [LARGE SCALE GENOMIC DNA]</scope>
    <source>
        <strain evidence="4 6">WG1_MB</strain>
    </source>
</reference>
<organism evidence="3 5">
    <name type="scientific">Methanohalophilus euhalobius</name>
    <dbReference type="NCBI Taxonomy" id="51203"/>
    <lineage>
        <taxon>Archaea</taxon>
        <taxon>Methanobacteriati</taxon>
        <taxon>Methanobacteriota</taxon>
        <taxon>Stenosarchaea group</taxon>
        <taxon>Methanomicrobia</taxon>
        <taxon>Methanosarcinales</taxon>
        <taxon>Methanosarcinaceae</taxon>
        <taxon>Methanohalophilus</taxon>
    </lineage>
</organism>
<gene>
    <name evidence="4" type="ORF">C7960_1615</name>
    <name evidence="3" type="ORF">SAMN06295989_10326</name>
</gene>